<evidence type="ECO:0000313" key="4">
    <source>
        <dbReference type="Proteomes" id="UP001233673"/>
    </source>
</evidence>
<name>A0ABT9IA67_9ACTN</name>
<keyword evidence="4" id="KW-1185">Reference proteome</keyword>
<protein>
    <submittedName>
        <fullName evidence="3">Uncharacterized protein</fullName>
    </submittedName>
</protein>
<keyword evidence="2" id="KW-1133">Transmembrane helix</keyword>
<dbReference type="EMBL" id="JASNFN010000005">
    <property type="protein sequence ID" value="MDP5182466.1"/>
    <property type="molecule type" value="Genomic_DNA"/>
</dbReference>
<feature type="region of interest" description="Disordered" evidence="1">
    <location>
        <begin position="1"/>
        <end position="20"/>
    </location>
</feature>
<reference evidence="4" key="1">
    <citation type="submission" date="2023-05" db="EMBL/GenBank/DDBJ databases">
        <title>Draft genome of Pseudofrankia sp. BMG5.37.</title>
        <authorList>
            <person name="Gtari M."/>
            <person name="Ghodhbane F."/>
            <person name="Sbissi I."/>
        </authorList>
    </citation>
    <scope>NUCLEOTIDE SEQUENCE [LARGE SCALE GENOMIC DNA]</scope>
    <source>
        <strain evidence="4">BMG 814</strain>
    </source>
</reference>
<gene>
    <name evidence="3" type="ORF">QOZ88_07425</name>
</gene>
<keyword evidence="2" id="KW-0472">Membrane</keyword>
<keyword evidence="2" id="KW-0812">Transmembrane</keyword>
<evidence type="ECO:0000256" key="1">
    <source>
        <dbReference type="SAM" id="MobiDB-lite"/>
    </source>
</evidence>
<dbReference type="Proteomes" id="UP001233673">
    <property type="component" value="Unassembled WGS sequence"/>
</dbReference>
<evidence type="ECO:0000313" key="3">
    <source>
        <dbReference type="EMBL" id="MDP5182466.1"/>
    </source>
</evidence>
<sequence length="91" mass="8863">MSALTPDCDPDLSNCGSPVSGGGVRSTVVLLAVLAASATAVSGGASGVMAFTAGSAAVVSALVLGRRAVRLAQRATAGIVAHTSWRSRPVV</sequence>
<dbReference type="RefSeq" id="WP_305999155.1">
    <property type="nucleotide sequence ID" value="NZ_JASNFN010000005.1"/>
</dbReference>
<organism evidence="3 4">
    <name type="scientific">Blastococcus carthaginiensis</name>
    <dbReference type="NCBI Taxonomy" id="3050034"/>
    <lineage>
        <taxon>Bacteria</taxon>
        <taxon>Bacillati</taxon>
        <taxon>Actinomycetota</taxon>
        <taxon>Actinomycetes</taxon>
        <taxon>Geodermatophilales</taxon>
        <taxon>Geodermatophilaceae</taxon>
        <taxon>Blastococcus</taxon>
    </lineage>
</organism>
<feature type="transmembrane region" description="Helical" evidence="2">
    <location>
        <begin position="31"/>
        <end position="64"/>
    </location>
</feature>
<accession>A0ABT9IA67</accession>
<evidence type="ECO:0000256" key="2">
    <source>
        <dbReference type="SAM" id="Phobius"/>
    </source>
</evidence>
<comment type="caution">
    <text evidence="3">The sequence shown here is derived from an EMBL/GenBank/DDBJ whole genome shotgun (WGS) entry which is preliminary data.</text>
</comment>
<proteinExistence type="predicted"/>